<dbReference type="EMBL" id="JBHTON010000035">
    <property type="protein sequence ID" value="MFD1485736.1"/>
    <property type="molecule type" value="Genomic_DNA"/>
</dbReference>
<comment type="caution">
    <text evidence="2">The sequence shown here is derived from an EMBL/GenBank/DDBJ whole genome shotgun (WGS) entry which is preliminary data.</text>
</comment>
<organism evidence="2 3">
    <name type="scientific">Lacticaseibacillus baoqingensis</name>
    <dbReference type="NCBI Taxonomy" id="2486013"/>
    <lineage>
        <taxon>Bacteria</taxon>
        <taxon>Bacillati</taxon>
        <taxon>Bacillota</taxon>
        <taxon>Bacilli</taxon>
        <taxon>Lactobacillales</taxon>
        <taxon>Lactobacillaceae</taxon>
        <taxon>Lacticaseibacillus</taxon>
    </lineage>
</organism>
<sequence>MALHINNKNDWNEMFDKFATVPLEKNKPNADLKKEDSTDEKTRTDKKNKQ</sequence>
<proteinExistence type="predicted"/>
<evidence type="ECO:0000256" key="1">
    <source>
        <dbReference type="SAM" id="MobiDB-lite"/>
    </source>
</evidence>
<evidence type="ECO:0000313" key="3">
    <source>
        <dbReference type="Proteomes" id="UP001597252"/>
    </source>
</evidence>
<gene>
    <name evidence="2" type="ORF">ACFQ5J_10885</name>
</gene>
<feature type="compositionally biased region" description="Basic and acidic residues" evidence="1">
    <location>
        <begin position="24"/>
        <end position="50"/>
    </location>
</feature>
<keyword evidence="3" id="KW-1185">Reference proteome</keyword>
<accession>A0ABW4EBC2</accession>
<reference evidence="3" key="1">
    <citation type="journal article" date="2019" name="Int. J. Syst. Evol. Microbiol.">
        <title>The Global Catalogue of Microorganisms (GCM) 10K type strain sequencing project: providing services to taxonomists for standard genome sequencing and annotation.</title>
        <authorList>
            <consortium name="The Broad Institute Genomics Platform"/>
            <consortium name="The Broad Institute Genome Sequencing Center for Infectious Disease"/>
            <person name="Wu L."/>
            <person name="Ma J."/>
        </authorList>
    </citation>
    <scope>NUCLEOTIDE SEQUENCE [LARGE SCALE GENOMIC DNA]</scope>
    <source>
        <strain evidence="3">CCM 8903</strain>
    </source>
</reference>
<feature type="region of interest" description="Disordered" evidence="1">
    <location>
        <begin position="22"/>
        <end position="50"/>
    </location>
</feature>
<dbReference type="Proteomes" id="UP001597252">
    <property type="component" value="Unassembled WGS sequence"/>
</dbReference>
<protein>
    <submittedName>
        <fullName evidence="2">SPJ_0845 family protein</fullName>
    </submittedName>
</protein>
<evidence type="ECO:0000313" key="2">
    <source>
        <dbReference type="EMBL" id="MFD1485736.1"/>
    </source>
</evidence>
<dbReference type="InterPro" id="IPR047909">
    <property type="entry name" value="SPJ_0845-like_N"/>
</dbReference>
<dbReference type="NCBIfam" id="NF040897">
    <property type="entry name" value="SPJ_0845_Nterm"/>
    <property type="match status" value="1"/>
</dbReference>
<dbReference type="RefSeq" id="WP_164508424.1">
    <property type="nucleotide sequence ID" value="NZ_JBHTON010000035.1"/>
</dbReference>
<name>A0ABW4EBC2_9LACO</name>